<dbReference type="Proteomes" id="UP001498238">
    <property type="component" value="Unassembled WGS sequence"/>
</dbReference>
<dbReference type="PANTHER" id="PTHR31435">
    <property type="entry name" value="PROTEIN NATD1"/>
    <property type="match status" value="1"/>
</dbReference>
<keyword evidence="3" id="KW-1185">Reference proteome</keyword>
<evidence type="ECO:0000313" key="3">
    <source>
        <dbReference type="Proteomes" id="UP001498238"/>
    </source>
</evidence>
<accession>A0ABN0SK33</accession>
<dbReference type="Gene3D" id="3.40.630.30">
    <property type="match status" value="1"/>
</dbReference>
<dbReference type="InterPro" id="IPR031165">
    <property type="entry name" value="GNAT_YJDJ"/>
</dbReference>
<name>A0ABN0SK33_9MICO</name>
<dbReference type="Pfam" id="PF14542">
    <property type="entry name" value="Acetyltransf_CG"/>
    <property type="match status" value="1"/>
</dbReference>
<proteinExistence type="predicted"/>
<dbReference type="SUPFAM" id="SSF55729">
    <property type="entry name" value="Acyl-CoA N-acyltransferases (Nat)"/>
    <property type="match status" value="1"/>
</dbReference>
<protein>
    <submittedName>
        <fullName evidence="2">GNAT family N-acetyltransferase</fullName>
    </submittedName>
</protein>
<dbReference type="PROSITE" id="PS51729">
    <property type="entry name" value="GNAT_YJDJ"/>
    <property type="match status" value="1"/>
</dbReference>
<reference evidence="2 3" key="1">
    <citation type="submission" date="2024-01" db="EMBL/GenBank/DDBJ databases">
        <title>Characterization of antibiotic resistant novel bacterial strains and their environmental applications.</title>
        <authorList>
            <person name="Manzoor S."/>
            <person name="Abbas S."/>
            <person name="Arshad M."/>
            <person name="Ahmed I."/>
        </authorList>
    </citation>
    <scope>NUCLEOTIDE SEQUENCE [LARGE SCALE GENOMIC DNA]</scope>
    <source>
        <strain evidence="2 3">NCCP-602</strain>
    </source>
</reference>
<evidence type="ECO:0000313" key="2">
    <source>
        <dbReference type="EMBL" id="GAA0034778.1"/>
    </source>
</evidence>
<dbReference type="InterPro" id="IPR045057">
    <property type="entry name" value="Gcn5-rel_NAT"/>
</dbReference>
<feature type="domain" description="N-acetyltransferase" evidence="1">
    <location>
        <begin position="13"/>
        <end position="102"/>
    </location>
</feature>
<dbReference type="PANTHER" id="PTHR31435:SF10">
    <property type="entry name" value="BSR4717 PROTEIN"/>
    <property type="match status" value="1"/>
</dbReference>
<gene>
    <name evidence="2" type="ORF">NCCP602_07390</name>
</gene>
<dbReference type="RefSeq" id="WP_339391747.1">
    <property type="nucleotide sequence ID" value="NZ_BAAAAF010000002.1"/>
</dbReference>
<organism evidence="2 3">
    <name type="scientific">Brevibacterium metallidurans</name>
    <dbReference type="NCBI Taxonomy" id="1482676"/>
    <lineage>
        <taxon>Bacteria</taxon>
        <taxon>Bacillati</taxon>
        <taxon>Actinomycetota</taxon>
        <taxon>Actinomycetes</taxon>
        <taxon>Micrococcales</taxon>
        <taxon>Brevibacteriaceae</taxon>
        <taxon>Brevibacterium</taxon>
    </lineage>
</organism>
<dbReference type="CDD" id="cd04301">
    <property type="entry name" value="NAT_SF"/>
    <property type="match status" value="1"/>
</dbReference>
<sequence length="104" mass="11968">MEPELSATPVTMRRNRDRDRFELFSAEDEAFIGFLAYRQTESGALELQHTIISEEYSRRGFARTLVTLALNEIRAEGGTIVPQCTYVQDYLERFPQYADLVSAK</sequence>
<comment type="caution">
    <text evidence="2">The sequence shown here is derived from an EMBL/GenBank/DDBJ whole genome shotgun (WGS) entry which is preliminary data.</text>
</comment>
<dbReference type="InterPro" id="IPR016181">
    <property type="entry name" value="Acyl_CoA_acyltransferase"/>
</dbReference>
<dbReference type="EMBL" id="BAAAAF010000002">
    <property type="protein sequence ID" value="GAA0034778.1"/>
    <property type="molecule type" value="Genomic_DNA"/>
</dbReference>
<evidence type="ECO:0000259" key="1">
    <source>
        <dbReference type="PROSITE" id="PS51729"/>
    </source>
</evidence>